<protein>
    <submittedName>
        <fullName evidence="1">N-acetyltransferase domain-containing protein</fullName>
    </submittedName>
</protein>
<accession>A0A8X6YDE2</accession>
<keyword evidence="2" id="KW-1185">Reference proteome</keyword>
<evidence type="ECO:0000313" key="2">
    <source>
        <dbReference type="Proteomes" id="UP000886998"/>
    </source>
</evidence>
<dbReference type="Proteomes" id="UP000886998">
    <property type="component" value="Unassembled WGS sequence"/>
</dbReference>
<gene>
    <name evidence="1" type="primary">NCL1_44233</name>
    <name evidence="1" type="ORF">TNIN_421741</name>
</gene>
<dbReference type="OrthoDB" id="6432787at2759"/>
<name>A0A8X6YDE2_9ARAC</name>
<reference evidence="1" key="1">
    <citation type="submission" date="2020-08" db="EMBL/GenBank/DDBJ databases">
        <title>Multicomponent nature underlies the extraordinary mechanical properties of spider dragline silk.</title>
        <authorList>
            <person name="Kono N."/>
            <person name="Nakamura H."/>
            <person name="Mori M."/>
            <person name="Yoshida Y."/>
            <person name="Ohtoshi R."/>
            <person name="Malay A.D."/>
            <person name="Moran D.A.P."/>
            <person name="Tomita M."/>
            <person name="Numata K."/>
            <person name="Arakawa K."/>
        </authorList>
    </citation>
    <scope>NUCLEOTIDE SEQUENCE</scope>
</reference>
<dbReference type="AlphaFoldDB" id="A0A8X6YDE2"/>
<organism evidence="1 2">
    <name type="scientific">Trichonephila inaurata madagascariensis</name>
    <dbReference type="NCBI Taxonomy" id="2747483"/>
    <lineage>
        <taxon>Eukaryota</taxon>
        <taxon>Metazoa</taxon>
        <taxon>Ecdysozoa</taxon>
        <taxon>Arthropoda</taxon>
        <taxon>Chelicerata</taxon>
        <taxon>Arachnida</taxon>
        <taxon>Araneae</taxon>
        <taxon>Araneomorphae</taxon>
        <taxon>Entelegynae</taxon>
        <taxon>Araneoidea</taxon>
        <taxon>Nephilidae</taxon>
        <taxon>Trichonephila</taxon>
        <taxon>Trichonephila inaurata</taxon>
    </lineage>
</organism>
<sequence>MPVRSCNVVSRRGEEGDICFYVRSLRYEDIPQLMEIRRELGVHDVQSCIQTWITVDPQGIKIIETDTGTCRIVLSFK</sequence>
<evidence type="ECO:0000313" key="1">
    <source>
        <dbReference type="EMBL" id="GFY70002.1"/>
    </source>
</evidence>
<comment type="caution">
    <text evidence="1">The sequence shown here is derived from an EMBL/GenBank/DDBJ whole genome shotgun (WGS) entry which is preliminary data.</text>
</comment>
<proteinExistence type="predicted"/>
<dbReference type="EMBL" id="BMAV01017940">
    <property type="protein sequence ID" value="GFY70002.1"/>
    <property type="molecule type" value="Genomic_DNA"/>
</dbReference>